<dbReference type="Proteomes" id="UP000289465">
    <property type="component" value="Unassembled WGS sequence"/>
</dbReference>
<protein>
    <submittedName>
        <fullName evidence="3">Gluconate 5-dehydrogenase</fullName>
        <ecNumber evidence="3">1.1.1.69</ecNumber>
    </submittedName>
</protein>
<keyword evidence="3" id="KW-0560">Oxidoreductase</keyword>
<evidence type="ECO:0000259" key="2">
    <source>
        <dbReference type="SMART" id="SM00822"/>
    </source>
</evidence>
<dbReference type="OrthoDB" id="9803333at2"/>
<dbReference type="PROSITE" id="PS00061">
    <property type="entry name" value="ADH_SHORT"/>
    <property type="match status" value="1"/>
</dbReference>
<evidence type="ECO:0000256" key="1">
    <source>
        <dbReference type="ARBA" id="ARBA00006484"/>
    </source>
</evidence>
<dbReference type="InterPro" id="IPR036291">
    <property type="entry name" value="NAD(P)-bd_dom_sf"/>
</dbReference>
<dbReference type="FunFam" id="3.40.50.720:FF:000084">
    <property type="entry name" value="Short-chain dehydrogenase reductase"/>
    <property type="match status" value="1"/>
</dbReference>
<dbReference type="InterPro" id="IPR002347">
    <property type="entry name" value="SDR_fam"/>
</dbReference>
<dbReference type="EMBL" id="UFQC01000004">
    <property type="protein sequence ID" value="SSW64163.1"/>
    <property type="molecule type" value="Genomic_DNA"/>
</dbReference>
<dbReference type="PANTHER" id="PTHR42760">
    <property type="entry name" value="SHORT-CHAIN DEHYDROGENASES/REDUCTASES FAMILY MEMBER"/>
    <property type="match status" value="1"/>
</dbReference>
<dbReference type="PANTHER" id="PTHR42760:SF40">
    <property type="entry name" value="3-OXOACYL-[ACYL-CARRIER-PROTEIN] REDUCTASE, CHLOROPLASTIC"/>
    <property type="match status" value="1"/>
</dbReference>
<dbReference type="AlphaFoldDB" id="A0A446C8R0"/>
<accession>A0A446C8R0</accession>
<dbReference type="SMART" id="SM00822">
    <property type="entry name" value="PKS_KR"/>
    <property type="match status" value="1"/>
</dbReference>
<dbReference type="PRINTS" id="PR00081">
    <property type="entry name" value="GDHRDH"/>
</dbReference>
<dbReference type="InterPro" id="IPR057326">
    <property type="entry name" value="KR_dom"/>
</dbReference>
<organism evidence="3 4">
    <name type="scientific">Achromobacter veterisilvae</name>
    <dbReference type="NCBI Taxonomy" id="2069367"/>
    <lineage>
        <taxon>Bacteria</taxon>
        <taxon>Pseudomonadati</taxon>
        <taxon>Pseudomonadota</taxon>
        <taxon>Betaproteobacteria</taxon>
        <taxon>Burkholderiales</taxon>
        <taxon>Alcaligenaceae</taxon>
        <taxon>Achromobacter</taxon>
    </lineage>
</organism>
<dbReference type="SUPFAM" id="SSF51735">
    <property type="entry name" value="NAD(P)-binding Rossmann-fold domains"/>
    <property type="match status" value="1"/>
</dbReference>
<dbReference type="GO" id="GO:0030497">
    <property type="term" value="P:fatty acid elongation"/>
    <property type="evidence" value="ECO:0007669"/>
    <property type="project" value="TreeGrafter"/>
</dbReference>
<dbReference type="EC" id="1.1.1.69" evidence="3"/>
<dbReference type="InterPro" id="IPR020904">
    <property type="entry name" value="Sc_DH/Rdtase_CS"/>
</dbReference>
<dbReference type="Gene3D" id="3.40.50.720">
    <property type="entry name" value="NAD(P)-binding Rossmann-like Domain"/>
    <property type="match status" value="1"/>
</dbReference>
<evidence type="ECO:0000313" key="3">
    <source>
        <dbReference type="EMBL" id="SSW64163.1"/>
    </source>
</evidence>
<name>A0A446C8R0_9BURK</name>
<sequence length="257" mass="26947">MQNQMSRLFGLEGRVALVSGGSSGIGKAIGLALARAGARVVLVARREPELAGAVAEFAAEGLAARALPCDLADREALRGFAQRAAEPFGAPGILVNASGINVRKPFEDTGDDDWDRSLAINLTAPFLLTRALAPAMRERGWGRIINITSLQCVRAFPDSAPYGASKGGLMQLTRAIAEYWSRHGVTCNAIAPGFFETPLTAAVMSDPSRVQALAGSTMIGRNGRLDDLHGAAVFLASEASAYITGQTLFVDGGFSAR</sequence>
<proteinExistence type="inferred from homology"/>
<dbReference type="PRINTS" id="PR00080">
    <property type="entry name" value="SDRFAMILY"/>
</dbReference>
<gene>
    <name evidence="3" type="primary">gno_1</name>
    <name evidence="3" type="ORF">AVE30378_00861</name>
</gene>
<evidence type="ECO:0000313" key="4">
    <source>
        <dbReference type="Proteomes" id="UP000289465"/>
    </source>
</evidence>
<dbReference type="GO" id="GO:0008874">
    <property type="term" value="F:gluconate 5-dehydrogenase activity"/>
    <property type="evidence" value="ECO:0007669"/>
    <property type="project" value="UniProtKB-EC"/>
</dbReference>
<feature type="domain" description="Ketoreductase" evidence="2">
    <location>
        <begin position="14"/>
        <end position="193"/>
    </location>
</feature>
<dbReference type="Pfam" id="PF13561">
    <property type="entry name" value="adh_short_C2"/>
    <property type="match status" value="1"/>
</dbReference>
<reference evidence="3 4" key="1">
    <citation type="submission" date="2018-07" db="EMBL/GenBank/DDBJ databases">
        <authorList>
            <person name="Peeters C."/>
        </authorList>
    </citation>
    <scope>NUCLEOTIDE SEQUENCE [LARGE SCALE GENOMIC DNA]</scope>
    <source>
        <strain evidence="3 4">LMG 30378</strain>
    </source>
</reference>
<comment type="similarity">
    <text evidence="1">Belongs to the short-chain dehydrogenases/reductases (SDR) family.</text>
</comment>